<accession>A0A6V7QBG6</accession>
<gene>
    <name evidence="2" type="ORF">CB5_LOCUS23673</name>
</gene>
<organism evidence="2">
    <name type="scientific">Ananas comosus var. bracteatus</name>
    <name type="common">red pineapple</name>
    <dbReference type="NCBI Taxonomy" id="296719"/>
    <lineage>
        <taxon>Eukaryota</taxon>
        <taxon>Viridiplantae</taxon>
        <taxon>Streptophyta</taxon>
        <taxon>Embryophyta</taxon>
        <taxon>Tracheophyta</taxon>
        <taxon>Spermatophyta</taxon>
        <taxon>Magnoliopsida</taxon>
        <taxon>Liliopsida</taxon>
        <taxon>Poales</taxon>
        <taxon>Bromeliaceae</taxon>
        <taxon>Bromelioideae</taxon>
        <taxon>Ananas</taxon>
    </lineage>
</organism>
<evidence type="ECO:0000313" key="2">
    <source>
        <dbReference type="EMBL" id="CAD1840462.1"/>
    </source>
</evidence>
<protein>
    <submittedName>
        <fullName evidence="2">Uncharacterized protein</fullName>
    </submittedName>
</protein>
<dbReference type="EMBL" id="LR862135">
    <property type="protein sequence ID" value="CAD1840462.1"/>
    <property type="molecule type" value="Genomic_DNA"/>
</dbReference>
<sequence length="105" mass="12053">MLNSPLSADSRSKVQQRVTDQPEVYYRLFRPASFLCCLAIRLIFQSNSGLPLFVRLILPKRVYCRGLRTDSIPHWPNRLIRRGRKLRGSPSAAAHHPDVLPEENS</sequence>
<name>A0A6V7QBG6_ANACO</name>
<dbReference type="AlphaFoldDB" id="A0A6V7QBG6"/>
<proteinExistence type="predicted"/>
<feature type="region of interest" description="Disordered" evidence="1">
    <location>
        <begin position="86"/>
        <end position="105"/>
    </location>
</feature>
<reference evidence="2" key="1">
    <citation type="submission" date="2020-07" db="EMBL/GenBank/DDBJ databases">
        <authorList>
            <person name="Lin J."/>
        </authorList>
    </citation>
    <scope>NUCLEOTIDE SEQUENCE</scope>
</reference>
<evidence type="ECO:0000256" key="1">
    <source>
        <dbReference type="SAM" id="MobiDB-lite"/>
    </source>
</evidence>